<keyword evidence="1 5" id="KW-0597">Phosphoprotein</keyword>
<keyword evidence="9" id="KW-1185">Reference proteome</keyword>
<evidence type="ECO:0000259" key="6">
    <source>
        <dbReference type="PROSITE" id="PS50043"/>
    </source>
</evidence>
<dbReference type="PANTHER" id="PTHR43214:SF24">
    <property type="entry name" value="TRANSCRIPTIONAL REGULATORY PROTEIN NARL-RELATED"/>
    <property type="match status" value="1"/>
</dbReference>
<evidence type="ECO:0000256" key="2">
    <source>
        <dbReference type="ARBA" id="ARBA00023015"/>
    </source>
</evidence>
<accession>A0A4Q7UXL4</accession>
<evidence type="ECO:0000256" key="4">
    <source>
        <dbReference type="ARBA" id="ARBA00023163"/>
    </source>
</evidence>
<keyword evidence="3" id="KW-0238">DNA-binding</keyword>
<organism evidence="8 9">
    <name type="scientific">Pseudonocardia sediminis</name>
    <dbReference type="NCBI Taxonomy" id="1397368"/>
    <lineage>
        <taxon>Bacteria</taxon>
        <taxon>Bacillati</taxon>
        <taxon>Actinomycetota</taxon>
        <taxon>Actinomycetes</taxon>
        <taxon>Pseudonocardiales</taxon>
        <taxon>Pseudonocardiaceae</taxon>
        <taxon>Pseudonocardia</taxon>
    </lineage>
</organism>
<dbReference type="AlphaFoldDB" id="A0A4Q7UXL4"/>
<name>A0A4Q7UXL4_PSEST</name>
<dbReference type="InterPro" id="IPR058245">
    <property type="entry name" value="NreC/VraR/RcsB-like_REC"/>
</dbReference>
<dbReference type="InterPro" id="IPR001789">
    <property type="entry name" value="Sig_transdc_resp-reg_receiver"/>
</dbReference>
<dbReference type="SUPFAM" id="SSF46894">
    <property type="entry name" value="C-terminal effector domain of the bipartite response regulators"/>
    <property type="match status" value="1"/>
</dbReference>
<reference evidence="8 9" key="1">
    <citation type="submission" date="2019-02" db="EMBL/GenBank/DDBJ databases">
        <title>Sequencing the genomes of 1000 actinobacteria strains.</title>
        <authorList>
            <person name="Klenk H.-P."/>
        </authorList>
    </citation>
    <scope>NUCLEOTIDE SEQUENCE [LARGE SCALE GENOMIC DNA]</scope>
    <source>
        <strain evidence="8 9">DSM 45779</strain>
    </source>
</reference>
<dbReference type="Pfam" id="PF00196">
    <property type="entry name" value="GerE"/>
    <property type="match status" value="1"/>
</dbReference>
<dbReference type="CDD" id="cd17535">
    <property type="entry name" value="REC_NarL-like"/>
    <property type="match status" value="1"/>
</dbReference>
<feature type="domain" description="HTH luxR-type" evidence="6">
    <location>
        <begin position="151"/>
        <end position="216"/>
    </location>
</feature>
<feature type="domain" description="Response regulatory" evidence="7">
    <location>
        <begin position="4"/>
        <end position="120"/>
    </location>
</feature>
<gene>
    <name evidence="8" type="ORF">EV383_2731</name>
</gene>
<dbReference type="PRINTS" id="PR00038">
    <property type="entry name" value="HTHLUXR"/>
</dbReference>
<dbReference type="PROSITE" id="PS50110">
    <property type="entry name" value="RESPONSE_REGULATORY"/>
    <property type="match status" value="1"/>
</dbReference>
<evidence type="ECO:0000313" key="9">
    <source>
        <dbReference type="Proteomes" id="UP000291591"/>
    </source>
</evidence>
<dbReference type="SUPFAM" id="SSF52172">
    <property type="entry name" value="CheY-like"/>
    <property type="match status" value="1"/>
</dbReference>
<dbReference type="InterPro" id="IPR039420">
    <property type="entry name" value="WalR-like"/>
</dbReference>
<dbReference type="RefSeq" id="WP_130290243.1">
    <property type="nucleotide sequence ID" value="NZ_SHKL01000001.1"/>
</dbReference>
<keyword evidence="4" id="KW-0804">Transcription</keyword>
<dbReference type="PANTHER" id="PTHR43214">
    <property type="entry name" value="TWO-COMPONENT RESPONSE REGULATOR"/>
    <property type="match status" value="1"/>
</dbReference>
<dbReference type="GO" id="GO:0003677">
    <property type="term" value="F:DNA binding"/>
    <property type="evidence" value="ECO:0007669"/>
    <property type="project" value="UniProtKB-KW"/>
</dbReference>
<evidence type="ECO:0000256" key="3">
    <source>
        <dbReference type="ARBA" id="ARBA00023125"/>
    </source>
</evidence>
<dbReference type="OrthoDB" id="9808843at2"/>
<dbReference type="InterPro" id="IPR011006">
    <property type="entry name" value="CheY-like_superfamily"/>
</dbReference>
<comment type="caution">
    <text evidence="8">The sequence shown here is derived from an EMBL/GenBank/DDBJ whole genome shotgun (WGS) entry which is preliminary data.</text>
</comment>
<dbReference type="SMART" id="SM00448">
    <property type="entry name" value="REC"/>
    <property type="match status" value="1"/>
</dbReference>
<dbReference type="InterPro" id="IPR016032">
    <property type="entry name" value="Sig_transdc_resp-reg_C-effctor"/>
</dbReference>
<evidence type="ECO:0000256" key="1">
    <source>
        <dbReference type="ARBA" id="ARBA00022553"/>
    </source>
</evidence>
<protein>
    <submittedName>
        <fullName evidence="8">LuxR family two component transcriptional regulator</fullName>
    </submittedName>
</protein>
<proteinExistence type="predicted"/>
<keyword evidence="2" id="KW-0805">Transcription regulation</keyword>
<dbReference type="SMART" id="SM00421">
    <property type="entry name" value="HTH_LUXR"/>
    <property type="match status" value="1"/>
</dbReference>
<evidence type="ECO:0000313" key="8">
    <source>
        <dbReference type="EMBL" id="RZT85844.1"/>
    </source>
</evidence>
<dbReference type="EMBL" id="SHKL01000001">
    <property type="protein sequence ID" value="RZT85844.1"/>
    <property type="molecule type" value="Genomic_DNA"/>
</dbReference>
<sequence length="223" mass="23967">MTIRVVLVDDQELIRMGFRMVLDARSDIDVVGEAADGETALALLETVEADVVLMDVRMPRLNGVEATRRIRAGGDVPRVLILTTFDLDEYAYDALRAGASGFLLKDTPLDDLVSAIRHVHSGDAVVAPSTTRRLLTHFVDGRPAGEGTRPAPAGLDRLTAREREVLVLVAQGLSNAEIAGHLVLSEGTVKTHVGRILTKLGLRDRVQAVVLAYESGVVTAGEQ</sequence>
<dbReference type="PROSITE" id="PS50043">
    <property type="entry name" value="HTH_LUXR_2"/>
    <property type="match status" value="1"/>
</dbReference>
<dbReference type="GO" id="GO:0006355">
    <property type="term" value="P:regulation of DNA-templated transcription"/>
    <property type="evidence" value="ECO:0007669"/>
    <property type="project" value="InterPro"/>
</dbReference>
<dbReference type="GO" id="GO:0000160">
    <property type="term" value="P:phosphorelay signal transduction system"/>
    <property type="evidence" value="ECO:0007669"/>
    <property type="project" value="InterPro"/>
</dbReference>
<feature type="modified residue" description="4-aspartylphosphate" evidence="5">
    <location>
        <position position="55"/>
    </location>
</feature>
<evidence type="ECO:0000259" key="7">
    <source>
        <dbReference type="PROSITE" id="PS50110"/>
    </source>
</evidence>
<dbReference type="Proteomes" id="UP000291591">
    <property type="component" value="Unassembled WGS sequence"/>
</dbReference>
<dbReference type="Pfam" id="PF00072">
    <property type="entry name" value="Response_reg"/>
    <property type="match status" value="1"/>
</dbReference>
<dbReference type="CDD" id="cd06170">
    <property type="entry name" value="LuxR_C_like"/>
    <property type="match status" value="1"/>
</dbReference>
<evidence type="ECO:0000256" key="5">
    <source>
        <dbReference type="PROSITE-ProRule" id="PRU00169"/>
    </source>
</evidence>
<dbReference type="PROSITE" id="PS00622">
    <property type="entry name" value="HTH_LUXR_1"/>
    <property type="match status" value="1"/>
</dbReference>
<dbReference type="Gene3D" id="3.40.50.2300">
    <property type="match status" value="1"/>
</dbReference>
<dbReference type="InterPro" id="IPR000792">
    <property type="entry name" value="Tscrpt_reg_LuxR_C"/>
</dbReference>